<keyword evidence="1" id="KW-1133">Transmembrane helix</keyword>
<reference evidence="2 3" key="1">
    <citation type="journal article" date="2016" name="Nat. Commun.">
        <title>Thousands of microbial genomes shed light on interconnected biogeochemical processes in an aquifer system.</title>
        <authorList>
            <person name="Anantharaman K."/>
            <person name="Brown C.T."/>
            <person name="Hug L.A."/>
            <person name="Sharon I."/>
            <person name="Castelle C.J."/>
            <person name="Probst A.J."/>
            <person name="Thomas B.C."/>
            <person name="Singh A."/>
            <person name="Wilkins M.J."/>
            <person name="Karaoz U."/>
            <person name="Brodie E.L."/>
            <person name="Williams K.H."/>
            <person name="Hubbard S.S."/>
            <person name="Banfield J.F."/>
        </authorList>
    </citation>
    <scope>NUCLEOTIDE SEQUENCE [LARGE SCALE GENOMIC DNA]</scope>
</reference>
<protein>
    <submittedName>
        <fullName evidence="2">Uncharacterized protein</fullName>
    </submittedName>
</protein>
<accession>A0A1G2M2E2</accession>
<evidence type="ECO:0000256" key="1">
    <source>
        <dbReference type="SAM" id="Phobius"/>
    </source>
</evidence>
<dbReference type="EMBL" id="MHRF01000010">
    <property type="protein sequence ID" value="OHA17993.1"/>
    <property type="molecule type" value="Genomic_DNA"/>
</dbReference>
<dbReference type="STRING" id="1802301.A2664_01440"/>
<keyword evidence="1" id="KW-0812">Transmembrane</keyword>
<feature type="transmembrane region" description="Helical" evidence="1">
    <location>
        <begin position="12"/>
        <end position="35"/>
    </location>
</feature>
<gene>
    <name evidence="2" type="ORF">A2664_01440</name>
</gene>
<dbReference type="Proteomes" id="UP000178873">
    <property type="component" value="Unassembled WGS sequence"/>
</dbReference>
<dbReference type="AlphaFoldDB" id="A0A1G2M2E2"/>
<evidence type="ECO:0000313" key="3">
    <source>
        <dbReference type="Proteomes" id="UP000178873"/>
    </source>
</evidence>
<organism evidence="2 3">
    <name type="scientific">Candidatus Taylorbacteria bacterium RIFCSPHIGHO2_01_FULL_46_22b</name>
    <dbReference type="NCBI Taxonomy" id="1802301"/>
    <lineage>
        <taxon>Bacteria</taxon>
        <taxon>Candidatus Tayloriibacteriota</taxon>
    </lineage>
</organism>
<evidence type="ECO:0000313" key="2">
    <source>
        <dbReference type="EMBL" id="OHA17993.1"/>
    </source>
</evidence>
<proteinExistence type="predicted"/>
<keyword evidence="1" id="KW-0472">Membrane</keyword>
<sequence length="184" mass="20420">MFDQFLTKSKFVVAVVLFVCASTAYGTLFFGVGYLESMTDSLIKEAEDAGSSQTNVQKITALMDQLTDTREHIDAYVLTDDDVVEFIEGIEKLTARSGVDGQVNTVMTVLYDGVDKSLWEGLSVTIASSGSWAETYKFLSLLEQIPYKSALIRSSIKFVEQKDSKAPKSTEWVSDFTLLVLKHK</sequence>
<comment type="caution">
    <text evidence="2">The sequence shown here is derived from an EMBL/GenBank/DDBJ whole genome shotgun (WGS) entry which is preliminary data.</text>
</comment>
<name>A0A1G2M2E2_9BACT</name>